<dbReference type="EMBL" id="FMYV01000003">
    <property type="protein sequence ID" value="SDC33883.1"/>
    <property type="molecule type" value="Genomic_DNA"/>
</dbReference>
<reference evidence="2 4" key="2">
    <citation type="submission" date="2019-04" db="EMBL/GenBank/DDBJ databases">
        <title>Draft genome sequence data and analysis of a Fermenting Bacterium, Geotoga petraea strain HO-Geo1, isolated from heavy-oil petroleum reservoir in Russia.</title>
        <authorList>
            <person name="Grouzdev D.S."/>
            <person name="Semenova E.M."/>
            <person name="Sokolova D.S."/>
            <person name="Tourova T.P."/>
            <person name="Poltaraus A.B."/>
            <person name="Nazina T.N."/>
        </authorList>
    </citation>
    <scope>NUCLEOTIDE SEQUENCE [LARGE SCALE GENOMIC DNA]</scope>
    <source>
        <strain evidence="2 4">HO-Geo1</strain>
    </source>
</reference>
<evidence type="ECO:0000313" key="4">
    <source>
        <dbReference type="Proteomes" id="UP000297288"/>
    </source>
</evidence>
<keyword evidence="1" id="KW-0238">DNA-binding</keyword>
<dbReference type="AlphaFoldDB" id="A0A1G6KSG7"/>
<organism evidence="1 3">
    <name type="scientific">Geotoga petraea</name>
    <dbReference type="NCBI Taxonomy" id="28234"/>
    <lineage>
        <taxon>Bacteria</taxon>
        <taxon>Thermotogati</taxon>
        <taxon>Thermotogota</taxon>
        <taxon>Thermotogae</taxon>
        <taxon>Petrotogales</taxon>
        <taxon>Petrotogaceae</taxon>
        <taxon>Geotoga</taxon>
    </lineage>
</organism>
<dbReference type="RefSeq" id="WP_091403114.1">
    <property type="nucleotide sequence ID" value="NZ_FMYV01000003.1"/>
</dbReference>
<evidence type="ECO:0000313" key="1">
    <source>
        <dbReference type="EMBL" id="SDC33883.1"/>
    </source>
</evidence>
<dbReference type="OrthoDB" id="9811244at2"/>
<protein>
    <submittedName>
        <fullName evidence="1">DNA-binding transcriptional regulator, FrmR family</fullName>
    </submittedName>
    <submittedName>
        <fullName evidence="2">Metal-sensitive transcriptional regulator</fullName>
    </submittedName>
</protein>
<gene>
    <name evidence="2" type="ORF">E4650_00495</name>
    <name evidence="1" type="ORF">SAMN04488588_0866</name>
</gene>
<keyword evidence="3" id="KW-1185">Reference proteome</keyword>
<dbReference type="CDD" id="cd10148">
    <property type="entry name" value="CsoR-like_DUF156"/>
    <property type="match status" value="1"/>
</dbReference>
<evidence type="ECO:0000313" key="3">
    <source>
        <dbReference type="Proteomes" id="UP000199322"/>
    </source>
</evidence>
<dbReference type="PANTHER" id="PTHR33677:SF5">
    <property type="entry name" value="TRANSCRIPTIONAL REPRESSOR FRMR"/>
    <property type="match status" value="1"/>
</dbReference>
<dbReference type="STRING" id="28234.SAMN04488588_0866"/>
<reference evidence="1 3" key="1">
    <citation type="submission" date="2016-10" db="EMBL/GenBank/DDBJ databases">
        <authorList>
            <person name="de Groot N.N."/>
        </authorList>
    </citation>
    <scope>NUCLEOTIDE SEQUENCE [LARGE SCALE GENOMIC DNA]</scope>
    <source>
        <strain evidence="1 3">WG14</strain>
    </source>
</reference>
<dbReference type="PANTHER" id="PTHR33677">
    <property type="entry name" value="TRANSCRIPTIONAL REPRESSOR FRMR-RELATED"/>
    <property type="match status" value="1"/>
</dbReference>
<dbReference type="InterPro" id="IPR003735">
    <property type="entry name" value="Metal_Tscrpt_repr"/>
</dbReference>
<dbReference type="GO" id="GO:0045892">
    <property type="term" value="P:negative regulation of DNA-templated transcription"/>
    <property type="evidence" value="ECO:0007669"/>
    <property type="project" value="UniProtKB-ARBA"/>
</dbReference>
<dbReference type="EMBL" id="SRME01000001">
    <property type="protein sequence ID" value="TGG88717.1"/>
    <property type="molecule type" value="Genomic_DNA"/>
</dbReference>
<dbReference type="Gene3D" id="1.20.58.1000">
    <property type="entry name" value="Metal-sensitive repressor, helix protomer"/>
    <property type="match status" value="1"/>
</dbReference>
<dbReference type="Proteomes" id="UP000199322">
    <property type="component" value="Unassembled WGS sequence"/>
</dbReference>
<dbReference type="GO" id="GO:0003677">
    <property type="term" value="F:DNA binding"/>
    <property type="evidence" value="ECO:0007669"/>
    <property type="project" value="UniProtKB-KW"/>
</dbReference>
<dbReference type="Proteomes" id="UP000297288">
    <property type="component" value="Unassembled WGS sequence"/>
</dbReference>
<dbReference type="InterPro" id="IPR038390">
    <property type="entry name" value="Metal_Tscrpt_repr_sf"/>
</dbReference>
<accession>A0A1G6KSG7</accession>
<name>A0A1G6KSG7_9BACT</name>
<dbReference type="Pfam" id="PF02583">
    <property type="entry name" value="Trns_repr_metal"/>
    <property type="match status" value="1"/>
</dbReference>
<dbReference type="GO" id="GO:0046872">
    <property type="term" value="F:metal ion binding"/>
    <property type="evidence" value="ECO:0007669"/>
    <property type="project" value="InterPro"/>
</dbReference>
<proteinExistence type="predicted"/>
<sequence length="85" mass="9846">MDKKKLLNRLRRIEGQVRGLQKMIEEERECNDILTQMSAITGALHKTGEEIVRSYTKTCIMEYDKSGDETLLEDLIANLSKFKNL</sequence>
<evidence type="ECO:0000313" key="2">
    <source>
        <dbReference type="EMBL" id="TGG88717.1"/>
    </source>
</evidence>